<dbReference type="Gene3D" id="3.40.50.1240">
    <property type="entry name" value="Phosphoglycerate mutase-like"/>
    <property type="match status" value="1"/>
</dbReference>
<dbReference type="EMBL" id="UOEE01000138">
    <property type="protein sequence ID" value="VAV92200.1"/>
    <property type="molecule type" value="Genomic_DNA"/>
</dbReference>
<proteinExistence type="predicted"/>
<name>A0A3B0RGS8_9ZZZZ</name>
<dbReference type="CDD" id="cd07067">
    <property type="entry name" value="HP_PGM_like"/>
    <property type="match status" value="1"/>
</dbReference>
<sequence length="163" mass="18137">MKTLLLIRHAKAANFGLETGDHSRPLSQKGREHAAILGQQITDAGIEIDQILVSSAQRTIETWQQIRADKPVDAIQIEKLYLASSDEIQKQIWLHADEAETLAIIGHNPGLAILSWELLQAGQNHDLSSAQKLQGNFKTAYAACFDMRQKQPKLCQVFDPRTG</sequence>
<evidence type="ECO:0000313" key="1">
    <source>
        <dbReference type="EMBL" id="VAV92200.1"/>
    </source>
</evidence>
<dbReference type="InterPro" id="IPR029033">
    <property type="entry name" value="His_PPase_superfam"/>
</dbReference>
<organism evidence="1">
    <name type="scientific">hydrothermal vent metagenome</name>
    <dbReference type="NCBI Taxonomy" id="652676"/>
    <lineage>
        <taxon>unclassified sequences</taxon>
        <taxon>metagenomes</taxon>
        <taxon>ecological metagenomes</taxon>
    </lineage>
</organism>
<dbReference type="InterPro" id="IPR013078">
    <property type="entry name" value="His_Pase_superF_clade-1"/>
</dbReference>
<dbReference type="SUPFAM" id="SSF53254">
    <property type="entry name" value="Phosphoglycerate mutase-like"/>
    <property type="match status" value="1"/>
</dbReference>
<dbReference type="Pfam" id="PF00300">
    <property type="entry name" value="His_Phos_1"/>
    <property type="match status" value="1"/>
</dbReference>
<protein>
    <submittedName>
        <fullName evidence="1">Phosphohistidine phosphatase SixA</fullName>
    </submittedName>
</protein>
<dbReference type="PANTHER" id="PTHR47623">
    <property type="entry name" value="OS09G0287300 PROTEIN"/>
    <property type="match status" value="1"/>
</dbReference>
<dbReference type="SMART" id="SM00855">
    <property type="entry name" value="PGAM"/>
    <property type="match status" value="1"/>
</dbReference>
<accession>A0A3B0RGS8</accession>
<dbReference type="AlphaFoldDB" id="A0A3B0RGS8"/>
<dbReference type="PANTHER" id="PTHR47623:SF1">
    <property type="entry name" value="OS09G0287300 PROTEIN"/>
    <property type="match status" value="1"/>
</dbReference>
<reference evidence="1" key="1">
    <citation type="submission" date="2018-06" db="EMBL/GenBank/DDBJ databases">
        <authorList>
            <person name="Zhirakovskaya E."/>
        </authorList>
    </citation>
    <scope>NUCLEOTIDE SEQUENCE</scope>
</reference>
<gene>
    <name evidence="1" type="ORF">MNBD_ALPHA06-1139</name>
</gene>